<comment type="caution">
    <text evidence="1">The sequence shown here is derived from an EMBL/GenBank/DDBJ whole genome shotgun (WGS) entry which is preliminary data.</text>
</comment>
<gene>
    <name evidence="1" type="ORF">C5O23_01060</name>
</gene>
<reference evidence="2" key="1">
    <citation type="submission" date="2018-02" db="EMBL/GenBank/DDBJ databases">
        <authorList>
            <person name="Clavel T."/>
            <person name="Strowig T."/>
        </authorList>
    </citation>
    <scope>NUCLEOTIDE SEQUENCE [LARGE SCALE GENOMIC DNA]</scope>
    <source>
        <strain evidence="2">DSM 103720</strain>
    </source>
</reference>
<protein>
    <submittedName>
        <fullName evidence="1">Uncharacterized protein</fullName>
    </submittedName>
</protein>
<dbReference type="GeneID" id="82524938"/>
<evidence type="ECO:0000313" key="1">
    <source>
        <dbReference type="EMBL" id="PWB04177.1"/>
    </source>
</evidence>
<dbReference type="Proteomes" id="UP000244905">
    <property type="component" value="Unassembled WGS sequence"/>
</dbReference>
<organism evidence="1 2">
    <name type="scientific">Duncaniella muris</name>
    <dbReference type="NCBI Taxonomy" id="2094150"/>
    <lineage>
        <taxon>Bacteria</taxon>
        <taxon>Pseudomonadati</taxon>
        <taxon>Bacteroidota</taxon>
        <taxon>Bacteroidia</taxon>
        <taxon>Bacteroidales</taxon>
        <taxon>Muribaculaceae</taxon>
        <taxon>Duncaniella</taxon>
    </lineage>
</organism>
<keyword evidence="2" id="KW-1185">Reference proteome</keyword>
<dbReference type="AlphaFoldDB" id="A0A2V1IMS3"/>
<evidence type="ECO:0000313" key="2">
    <source>
        <dbReference type="Proteomes" id="UP000244905"/>
    </source>
</evidence>
<dbReference type="RefSeq" id="WP_107031101.1">
    <property type="nucleotide sequence ID" value="NZ_CAOLYA010000051.1"/>
</dbReference>
<sequence length="174" mass="19459">METLKYKDDTDRSYGATGMAIGLLIFDGEDMLASINIDGDPNDMVVMSPDFYFAGNPGVSAKTAWNQMLKNYNLGIGMLMSNLLCRHLVSARQALPAALRERLHSIAVEEGRDACSLEDDEIDRLFEKNMSYLTKVFSHRGVQSIAHDFAAELLSRRTLSRLDVLEQLEALRVL</sequence>
<name>A0A2V1IMS3_9BACT</name>
<proteinExistence type="predicted"/>
<dbReference type="EMBL" id="PUEC01000002">
    <property type="protein sequence ID" value="PWB04177.1"/>
    <property type="molecule type" value="Genomic_DNA"/>
</dbReference>
<accession>A0A2V1IMS3</accession>